<dbReference type="SMART" id="SM00983">
    <property type="entry name" value="TPK_B1_binding"/>
    <property type="match status" value="1"/>
</dbReference>
<dbReference type="UniPathway" id="UPA00060">
    <property type="reaction ID" value="UER00597"/>
</dbReference>
<dbReference type="AlphaFoldDB" id="A0A292PUV4"/>
<dbReference type="PANTHER" id="PTHR13622">
    <property type="entry name" value="THIAMIN PYROPHOSPHOKINASE"/>
    <property type="match status" value="1"/>
</dbReference>
<dbReference type="Pfam" id="PF04263">
    <property type="entry name" value="TPK_catalytic"/>
    <property type="match status" value="1"/>
</dbReference>
<comment type="catalytic activity">
    <reaction evidence="7">
        <text>thiamine + ATP = thiamine diphosphate + AMP + H(+)</text>
        <dbReference type="Rhea" id="RHEA:11576"/>
        <dbReference type="ChEBI" id="CHEBI:15378"/>
        <dbReference type="ChEBI" id="CHEBI:18385"/>
        <dbReference type="ChEBI" id="CHEBI:30616"/>
        <dbReference type="ChEBI" id="CHEBI:58937"/>
        <dbReference type="ChEBI" id="CHEBI:456215"/>
    </reaction>
</comment>
<evidence type="ECO:0000256" key="1">
    <source>
        <dbReference type="ARBA" id="ARBA00005078"/>
    </source>
</evidence>
<dbReference type="InterPro" id="IPR016966">
    <property type="entry name" value="Thiamin_pyrophosphokinase_euk"/>
</dbReference>
<feature type="region of interest" description="Disordered" evidence="8">
    <location>
        <begin position="1"/>
        <end position="20"/>
    </location>
</feature>
<feature type="compositionally biased region" description="Polar residues" evidence="8">
    <location>
        <begin position="1"/>
        <end position="12"/>
    </location>
</feature>
<evidence type="ECO:0000313" key="10">
    <source>
        <dbReference type="EMBL" id="CUS10247.1"/>
    </source>
</evidence>
<dbReference type="GO" id="GO:0006772">
    <property type="term" value="P:thiamine metabolic process"/>
    <property type="evidence" value="ECO:0007669"/>
    <property type="project" value="InterPro"/>
</dbReference>
<keyword evidence="11" id="KW-1185">Reference proteome</keyword>
<dbReference type="SUPFAM" id="SSF63862">
    <property type="entry name" value="Thiamin pyrophosphokinase, substrate-binding domain"/>
    <property type="match status" value="1"/>
</dbReference>
<dbReference type="CDD" id="cd07995">
    <property type="entry name" value="TPK"/>
    <property type="match status" value="1"/>
</dbReference>
<name>A0A292PUV4_9PEZI</name>
<evidence type="ECO:0000256" key="3">
    <source>
        <dbReference type="ARBA" id="ARBA00022679"/>
    </source>
</evidence>
<dbReference type="PIRSF" id="PIRSF031057">
    <property type="entry name" value="Thiamin_pyrophosphokinase"/>
    <property type="match status" value="1"/>
</dbReference>
<dbReference type="GO" id="GO:0004788">
    <property type="term" value="F:thiamine diphosphokinase activity"/>
    <property type="evidence" value="ECO:0007669"/>
    <property type="project" value="UniProtKB-UniRule"/>
</dbReference>
<dbReference type="GO" id="GO:0005524">
    <property type="term" value="F:ATP binding"/>
    <property type="evidence" value="ECO:0007669"/>
    <property type="project" value="UniProtKB-UniRule"/>
</dbReference>
<keyword evidence="4 7" id="KW-0547">Nucleotide-binding</keyword>
<sequence length="287" mass="31562">MGAEQSTETTIWTPGDFLDPSGDEDSQPFALLILNQDITNLKLFETLYKNSKLVICADGGANRLYDAYTTEEDRFSHAPTCIAGDFDSLRPEVQSYYSALGVEILKVADQDSTDFEKCLSWISEQAKDFPPILNLPEGYGTVEEEVESGSEVRISGMQPEITVLALGGFGGRVDHSFHSINILYTTMHTHTVYLISPENITFLLPVGYNTIHTPHSVFGPTCGILPVGRASVLTTSGLVWDLHGQESKFGGLVSTSNHLKSEVIHVHLEDAPVVFTLELRQQEARVV</sequence>
<evidence type="ECO:0000256" key="8">
    <source>
        <dbReference type="SAM" id="MobiDB-lite"/>
    </source>
</evidence>
<evidence type="ECO:0000256" key="5">
    <source>
        <dbReference type="ARBA" id="ARBA00022777"/>
    </source>
</evidence>
<comment type="similarity">
    <text evidence="2 7">Belongs to the thiamine pyrophosphokinase family.</text>
</comment>
<dbReference type="InterPro" id="IPR007373">
    <property type="entry name" value="Thiamin_PyroPKinase_B1-bd"/>
</dbReference>
<dbReference type="InterPro" id="IPR006282">
    <property type="entry name" value="Thi_PPkinase"/>
</dbReference>
<reference evidence="10" key="1">
    <citation type="submission" date="2015-10" db="EMBL/GenBank/DDBJ databases">
        <authorList>
            <person name="Regsiter A."/>
            <person name="william w."/>
        </authorList>
    </citation>
    <scope>NUCLEOTIDE SEQUENCE</scope>
    <source>
        <strain evidence="10">Montdore</strain>
    </source>
</reference>
<comment type="pathway">
    <text evidence="1 7">Cofactor biosynthesis; thiamine diphosphate biosynthesis; thiamine diphosphate from thiamine: step 1/1.</text>
</comment>
<evidence type="ECO:0000259" key="9">
    <source>
        <dbReference type="SMART" id="SM00983"/>
    </source>
</evidence>
<dbReference type="Proteomes" id="UP001412239">
    <property type="component" value="Unassembled WGS sequence"/>
</dbReference>
<gene>
    <name evidence="10" type="ORF">GSTUAT00005617001</name>
</gene>
<evidence type="ECO:0000313" key="11">
    <source>
        <dbReference type="Proteomes" id="UP001412239"/>
    </source>
</evidence>
<dbReference type="EMBL" id="LN891051">
    <property type="protein sequence ID" value="CUS10247.1"/>
    <property type="molecule type" value="Genomic_DNA"/>
</dbReference>
<protein>
    <recommendedName>
        <fullName evidence="7">Thiamine pyrophosphokinase</fullName>
        <ecNumber evidence="7">2.7.6.2</ecNumber>
    </recommendedName>
</protein>
<dbReference type="GO" id="GO:0016301">
    <property type="term" value="F:kinase activity"/>
    <property type="evidence" value="ECO:0007669"/>
    <property type="project" value="UniProtKB-UniRule"/>
</dbReference>
<keyword evidence="6 7" id="KW-0067">ATP-binding</keyword>
<dbReference type="PANTHER" id="PTHR13622:SF8">
    <property type="entry name" value="THIAMIN PYROPHOSPHOKINASE 1"/>
    <property type="match status" value="1"/>
</dbReference>
<dbReference type="SUPFAM" id="SSF63999">
    <property type="entry name" value="Thiamin pyrophosphokinase, catalytic domain"/>
    <property type="match status" value="1"/>
</dbReference>
<dbReference type="EC" id="2.7.6.2" evidence="7"/>
<evidence type="ECO:0000256" key="6">
    <source>
        <dbReference type="ARBA" id="ARBA00022840"/>
    </source>
</evidence>
<dbReference type="Gene3D" id="3.40.50.10240">
    <property type="entry name" value="Thiamin pyrophosphokinase, catalytic domain"/>
    <property type="match status" value="1"/>
</dbReference>
<proteinExistence type="inferred from homology"/>
<dbReference type="InterPro" id="IPR036371">
    <property type="entry name" value="TPK_B1-bd_sf"/>
</dbReference>
<evidence type="ECO:0000256" key="7">
    <source>
        <dbReference type="PIRNR" id="PIRNR031057"/>
    </source>
</evidence>
<dbReference type="GO" id="GO:0030975">
    <property type="term" value="F:thiamine binding"/>
    <property type="evidence" value="ECO:0007669"/>
    <property type="project" value="UniProtKB-UniRule"/>
</dbReference>
<evidence type="ECO:0000256" key="2">
    <source>
        <dbReference type="ARBA" id="ARBA00006785"/>
    </source>
</evidence>
<dbReference type="GO" id="GO:0009229">
    <property type="term" value="P:thiamine diphosphate biosynthetic process"/>
    <property type="evidence" value="ECO:0007669"/>
    <property type="project" value="UniProtKB-UniRule"/>
</dbReference>
<accession>A0A292PUV4</accession>
<feature type="domain" description="Thiamin pyrophosphokinase thiamin-binding" evidence="9">
    <location>
        <begin position="207"/>
        <end position="274"/>
    </location>
</feature>
<dbReference type="FunFam" id="2.60.120.320:FF:000001">
    <property type="entry name" value="Thiamine pyrophosphokinase"/>
    <property type="match status" value="1"/>
</dbReference>
<evidence type="ECO:0000256" key="4">
    <source>
        <dbReference type="ARBA" id="ARBA00022741"/>
    </source>
</evidence>
<keyword evidence="3 7" id="KW-0808">Transferase</keyword>
<keyword evidence="5 7" id="KW-0418">Kinase</keyword>
<dbReference type="InterPro" id="IPR036759">
    <property type="entry name" value="TPK_catalytic_sf"/>
</dbReference>
<organism evidence="10 11">
    <name type="scientific">Tuber aestivum</name>
    <name type="common">summer truffle</name>
    <dbReference type="NCBI Taxonomy" id="59557"/>
    <lineage>
        <taxon>Eukaryota</taxon>
        <taxon>Fungi</taxon>
        <taxon>Dikarya</taxon>
        <taxon>Ascomycota</taxon>
        <taxon>Pezizomycotina</taxon>
        <taxon>Pezizomycetes</taxon>
        <taxon>Pezizales</taxon>
        <taxon>Tuberaceae</taxon>
        <taxon>Tuber</taxon>
    </lineage>
</organism>
<dbReference type="Pfam" id="PF04265">
    <property type="entry name" value="TPK_B1_binding"/>
    <property type="match status" value="1"/>
</dbReference>
<dbReference type="InterPro" id="IPR007371">
    <property type="entry name" value="TPK_catalytic"/>
</dbReference>